<reference evidence="1 2" key="1">
    <citation type="journal article" date="2021" name="Pathogens">
        <title>Isolation and Characterization of Kingella bonacorsii sp. nov., A Novel Kingella Species Detected in a Stable Periodontitis Subject.</title>
        <authorList>
            <person name="Antezack A."/>
            <person name="Boxberger M."/>
            <person name="Rolland C."/>
            <person name="Monnet-Corti V."/>
            <person name="La Scola B."/>
        </authorList>
    </citation>
    <scope>NUCLEOTIDE SEQUENCE [LARGE SCALE GENOMIC DNA]</scope>
    <source>
        <strain evidence="1 2">Marseille-Q4569</strain>
    </source>
</reference>
<evidence type="ECO:0000313" key="1">
    <source>
        <dbReference type="EMBL" id="MBK0396936.1"/>
    </source>
</evidence>
<dbReference type="RefSeq" id="WP_003797482.1">
    <property type="nucleotide sequence ID" value="NZ_JAEHNZ010000003.1"/>
</dbReference>
<protein>
    <submittedName>
        <fullName evidence="1">Uncharacterized protein</fullName>
    </submittedName>
</protein>
<dbReference type="Proteomes" id="UP000614058">
    <property type="component" value="Unassembled WGS sequence"/>
</dbReference>
<organism evidence="1 2">
    <name type="scientific">Kingella bonacorsii</name>
    <dbReference type="NCBI Taxonomy" id="2796361"/>
    <lineage>
        <taxon>Bacteria</taxon>
        <taxon>Pseudomonadati</taxon>
        <taxon>Pseudomonadota</taxon>
        <taxon>Betaproteobacteria</taxon>
        <taxon>Neisseriales</taxon>
        <taxon>Neisseriaceae</taxon>
        <taxon>Kingella</taxon>
    </lineage>
</organism>
<dbReference type="GeneID" id="84905755"/>
<proteinExistence type="predicted"/>
<accession>A0ABS1BUI5</accession>
<name>A0ABS1BUI5_9NEIS</name>
<gene>
    <name evidence="1" type="ORF">JDW22_10220</name>
</gene>
<comment type="caution">
    <text evidence="1">The sequence shown here is derived from an EMBL/GenBank/DDBJ whole genome shotgun (WGS) entry which is preliminary data.</text>
</comment>
<evidence type="ECO:0000313" key="2">
    <source>
        <dbReference type="Proteomes" id="UP000614058"/>
    </source>
</evidence>
<sequence length="52" mass="5562">MAEKINRLQNGLDGMTQTGEAETALNGCSGFARFQAAAMSDKYTPKANIHVC</sequence>
<keyword evidence="2" id="KW-1185">Reference proteome</keyword>
<dbReference type="EMBL" id="JAEHNZ010000003">
    <property type="protein sequence ID" value="MBK0396936.1"/>
    <property type="molecule type" value="Genomic_DNA"/>
</dbReference>